<accession>D0EL70</accession>
<name>D0EL70_HALRU</name>
<sequence length="138" mass="14833">MAVSALIFAGLVASIVAEFPTGYILTVQPNCGYTGSSEASIAILADFDITAKAMCDNGEFSFKRKDPVHYSLSLSYPGSPKDNTCIFPKKQDADLFVVNLFVSFGESSNTIHRKGENYTVTCPPGNVDSNDQDSSEES</sequence>
<evidence type="ECO:0000256" key="2">
    <source>
        <dbReference type="SAM" id="SignalP"/>
    </source>
</evidence>
<keyword evidence="2" id="KW-0732">Signal</keyword>
<feature type="signal peptide" evidence="2">
    <location>
        <begin position="1"/>
        <end position="17"/>
    </location>
</feature>
<dbReference type="EMBL" id="GQ851923">
    <property type="protein sequence ID" value="ACX37442.1"/>
    <property type="molecule type" value="mRNA"/>
</dbReference>
<feature type="domain" description="Vitelline envelope sperm lysin receptor C-terminal" evidence="3">
    <location>
        <begin position="41"/>
        <end position="134"/>
    </location>
</feature>
<feature type="region of interest" description="Disordered" evidence="1">
    <location>
        <begin position="115"/>
        <end position="138"/>
    </location>
</feature>
<feature type="chain" id="PRO_5003007711" evidence="2">
    <location>
        <begin position="18"/>
        <end position="138"/>
    </location>
</feature>
<reference evidence="4" key="1">
    <citation type="journal article" date="2010" name="Mol. Biol. Evol.">
        <title>ZP domain proteins in the abalone egg coat include a paralog of VERL under positive selection that binds lysin and 18-kDa sperm proteins.</title>
        <authorList>
            <person name="Aagaard J.E."/>
            <person name="Vacquier V.D."/>
            <person name="Maccoss M.J."/>
            <person name="Swanson W.J."/>
        </authorList>
    </citation>
    <scope>NUCLEOTIDE SEQUENCE</scope>
</reference>
<dbReference type="InterPro" id="IPR057371">
    <property type="entry name" value="VERL_C"/>
</dbReference>
<dbReference type="Pfam" id="PF25272">
    <property type="entry name" value="VERL_C"/>
    <property type="match status" value="1"/>
</dbReference>
<evidence type="ECO:0000256" key="1">
    <source>
        <dbReference type="SAM" id="MobiDB-lite"/>
    </source>
</evidence>
<gene>
    <name evidence="4" type="primary">ZPC</name>
</gene>
<dbReference type="AlphaFoldDB" id="D0EL70"/>
<evidence type="ECO:0000259" key="3">
    <source>
        <dbReference type="Pfam" id="PF25272"/>
    </source>
</evidence>
<evidence type="ECO:0000313" key="4">
    <source>
        <dbReference type="EMBL" id="ACX37442.1"/>
    </source>
</evidence>
<proteinExistence type="evidence at transcript level"/>
<dbReference type="OrthoDB" id="6092582at2759"/>
<organism evidence="4">
    <name type="scientific">Haliotis rufescens</name>
    <name type="common">California red abalone</name>
    <dbReference type="NCBI Taxonomy" id="6454"/>
    <lineage>
        <taxon>Eukaryota</taxon>
        <taxon>Metazoa</taxon>
        <taxon>Spiralia</taxon>
        <taxon>Lophotrochozoa</taxon>
        <taxon>Mollusca</taxon>
        <taxon>Gastropoda</taxon>
        <taxon>Vetigastropoda</taxon>
        <taxon>Lepetellida</taxon>
        <taxon>Haliotoidea</taxon>
        <taxon>Haliotidae</taxon>
        <taxon>Haliotis</taxon>
    </lineage>
</organism>
<protein>
    <submittedName>
        <fullName evidence="4">Zona pellucida domain protein C</fullName>
    </submittedName>
</protein>